<dbReference type="GO" id="GO:0005524">
    <property type="term" value="F:ATP binding"/>
    <property type="evidence" value="ECO:0007669"/>
    <property type="project" value="UniProtKB-UniRule"/>
</dbReference>
<dbReference type="HAMAP" id="MF_00376">
    <property type="entry name" value="Dephospho_CoA_kinase"/>
    <property type="match status" value="1"/>
</dbReference>
<evidence type="ECO:0000256" key="3">
    <source>
        <dbReference type="HAMAP-Rule" id="MF_00376"/>
    </source>
</evidence>
<dbReference type="InterPro" id="IPR027417">
    <property type="entry name" value="P-loop_NTPase"/>
</dbReference>
<dbReference type="Gene3D" id="3.40.50.300">
    <property type="entry name" value="P-loop containing nucleotide triphosphate hydrolases"/>
    <property type="match status" value="1"/>
</dbReference>
<keyword evidence="3 5" id="KW-0808">Transferase</keyword>
<dbReference type="CDD" id="cd02022">
    <property type="entry name" value="DPCK"/>
    <property type="match status" value="1"/>
</dbReference>
<evidence type="ECO:0000256" key="2">
    <source>
        <dbReference type="ARBA" id="ARBA00022840"/>
    </source>
</evidence>
<comment type="catalytic activity">
    <reaction evidence="3">
        <text>3'-dephospho-CoA + ATP = ADP + CoA + H(+)</text>
        <dbReference type="Rhea" id="RHEA:18245"/>
        <dbReference type="ChEBI" id="CHEBI:15378"/>
        <dbReference type="ChEBI" id="CHEBI:30616"/>
        <dbReference type="ChEBI" id="CHEBI:57287"/>
        <dbReference type="ChEBI" id="CHEBI:57328"/>
        <dbReference type="ChEBI" id="CHEBI:456216"/>
        <dbReference type="EC" id="2.7.1.24"/>
    </reaction>
</comment>
<evidence type="ECO:0000256" key="1">
    <source>
        <dbReference type="ARBA" id="ARBA00022741"/>
    </source>
</evidence>
<keyword evidence="3" id="KW-0963">Cytoplasm</keyword>
<keyword evidence="3 5" id="KW-0418">Kinase</keyword>
<dbReference type="Proteomes" id="UP000008206">
    <property type="component" value="Chromosome"/>
</dbReference>
<keyword evidence="3" id="KW-0173">Coenzyme A biosynthesis</keyword>
<dbReference type="PANTHER" id="PTHR10695:SF46">
    <property type="entry name" value="BIFUNCTIONAL COENZYME A SYNTHASE-RELATED"/>
    <property type="match status" value="1"/>
</dbReference>
<dbReference type="NCBIfam" id="TIGR00152">
    <property type="entry name" value="dephospho-CoA kinase"/>
    <property type="match status" value="1"/>
</dbReference>
<dbReference type="EC" id="2.7.1.24" evidence="3 4"/>
<gene>
    <name evidence="3" type="primary">coaE</name>
    <name evidence="5" type="ordered locus">Cyan7822_2499</name>
</gene>
<dbReference type="GO" id="GO:0015937">
    <property type="term" value="P:coenzyme A biosynthetic process"/>
    <property type="evidence" value="ECO:0007669"/>
    <property type="project" value="UniProtKB-UniRule"/>
</dbReference>
<dbReference type="RefSeq" id="WP_013322576.1">
    <property type="nucleotide sequence ID" value="NC_014501.1"/>
</dbReference>
<dbReference type="SUPFAM" id="SSF52540">
    <property type="entry name" value="P-loop containing nucleoside triphosphate hydrolases"/>
    <property type="match status" value="1"/>
</dbReference>
<dbReference type="KEGG" id="cyj:Cyan7822_2499"/>
<keyword evidence="1 3" id="KW-0547">Nucleotide-binding</keyword>
<comment type="pathway">
    <text evidence="3">Cofactor biosynthesis; coenzyme A biosynthesis; CoA from (R)-pantothenate: step 5/5.</text>
</comment>
<dbReference type="STRING" id="497965.Cyan7822_2499"/>
<dbReference type="eggNOG" id="COG0237">
    <property type="taxonomic scope" value="Bacteria"/>
</dbReference>
<dbReference type="GO" id="GO:0004140">
    <property type="term" value="F:dephospho-CoA kinase activity"/>
    <property type="evidence" value="ECO:0007669"/>
    <property type="project" value="UniProtKB-UniRule"/>
</dbReference>
<proteinExistence type="inferred from homology"/>
<dbReference type="OrthoDB" id="9812943at2"/>
<keyword evidence="6" id="KW-1185">Reference proteome</keyword>
<evidence type="ECO:0000313" key="6">
    <source>
        <dbReference type="Proteomes" id="UP000008206"/>
    </source>
</evidence>
<comment type="similarity">
    <text evidence="3">Belongs to the CoaE family.</text>
</comment>
<reference evidence="6" key="1">
    <citation type="journal article" date="2011" name="MBio">
        <title>Novel metabolic attributes of the genus Cyanothece, comprising a group of unicellular nitrogen-fixing Cyanobacteria.</title>
        <authorList>
            <person name="Bandyopadhyay A."/>
            <person name="Elvitigala T."/>
            <person name="Welsh E."/>
            <person name="Stockel J."/>
            <person name="Liberton M."/>
            <person name="Min H."/>
            <person name="Sherman L.A."/>
            <person name="Pakrasi H.B."/>
        </authorList>
    </citation>
    <scope>NUCLEOTIDE SEQUENCE [LARGE SCALE GENOMIC DNA]</scope>
    <source>
        <strain evidence="6">PCC 7822</strain>
    </source>
</reference>
<keyword evidence="2 3" id="KW-0067">ATP-binding</keyword>
<dbReference type="Pfam" id="PF01121">
    <property type="entry name" value="CoaE"/>
    <property type="match status" value="1"/>
</dbReference>
<dbReference type="HOGENOM" id="CLU_057180_2_1_3"/>
<dbReference type="PROSITE" id="PS51219">
    <property type="entry name" value="DPCK"/>
    <property type="match status" value="1"/>
</dbReference>
<name>E0UHU1_GLOV7</name>
<dbReference type="UniPathway" id="UPA00241">
    <property type="reaction ID" value="UER00356"/>
</dbReference>
<evidence type="ECO:0000256" key="4">
    <source>
        <dbReference type="NCBIfam" id="TIGR00152"/>
    </source>
</evidence>
<sequence>MSKTRRRLIGLTGGIATGKSTVSRYLADAYGLPILDADIYARQAVQPGSPILETILARYGNQILLADGSLNRKLLGEIIFNNIDEKVWLENQIHPYVISCFESQIEQSTSDCLVLAIPLLFEANLTHLVTEIWVVYCCIDIQIKRLMERDHLTDEQATARINNQLPIEKKVALADVVLDNSSDLNHLFQQIDRAMSLRQ</sequence>
<organism evidence="5 6">
    <name type="scientific">Gloeothece verrucosa (strain PCC 7822)</name>
    <name type="common">Cyanothece sp. (strain PCC 7822)</name>
    <dbReference type="NCBI Taxonomy" id="497965"/>
    <lineage>
        <taxon>Bacteria</taxon>
        <taxon>Bacillati</taxon>
        <taxon>Cyanobacteriota</taxon>
        <taxon>Cyanophyceae</taxon>
        <taxon>Oscillatoriophycideae</taxon>
        <taxon>Chroococcales</taxon>
        <taxon>Aphanothecaceae</taxon>
        <taxon>Gloeothece</taxon>
        <taxon>Gloeothece verrucosa</taxon>
    </lineage>
</organism>
<dbReference type="GO" id="GO:0005737">
    <property type="term" value="C:cytoplasm"/>
    <property type="evidence" value="ECO:0007669"/>
    <property type="project" value="UniProtKB-SubCell"/>
</dbReference>
<protein>
    <recommendedName>
        <fullName evidence="3 4">Dephospho-CoA kinase</fullName>
        <ecNumber evidence="3 4">2.7.1.24</ecNumber>
    </recommendedName>
    <alternativeName>
        <fullName evidence="3">Dephosphocoenzyme A kinase</fullName>
    </alternativeName>
</protein>
<comment type="function">
    <text evidence="3">Catalyzes the phosphorylation of the 3'-hydroxyl group of dephosphocoenzyme A to form coenzyme A.</text>
</comment>
<dbReference type="EMBL" id="CP002198">
    <property type="protein sequence ID" value="ADN14471.1"/>
    <property type="molecule type" value="Genomic_DNA"/>
</dbReference>
<feature type="binding site" evidence="3">
    <location>
        <begin position="16"/>
        <end position="21"/>
    </location>
    <ligand>
        <name>ATP</name>
        <dbReference type="ChEBI" id="CHEBI:30616"/>
    </ligand>
</feature>
<evidence type="ECO:0000313" key="5">
    <source>
        <dbReference type="EMBL" id="ADN14471.1"/>
    </source>
</evidence>
<dbReference type="AlphaFoldDB" id="E0UHU1"/>
<dbReference type="InterPro" id="IPR001977">
    <property type="entry name" value="Depp_CoAkinase"/>
</dbReference>
<dbReference type="PANTHER" id="PTHR10695">
    <property type="entry name" value="DEPHOSPHO-COA KINASE-RELATED"/>
    <property type="match status" value="1"/>
</dbReference>
<comment type="subcellular location">
    <subcellularLocation>
        <location evidence="3">Cytoplasm</location>
    </subcellularLocation>
</comment>
<accession>E0UHU1</accession>